<dbReference type="EMBL" id="BART01035931">
    <property type="protein sequence ID" value="GAH06297.1"/>
    <property type="molecule type" value="Genomic_DNA"/>
</dbReference>
<dbReference type="InterPro" id="IPR036704">
    <property type="entry name" value="RraA/RraA-like_sf"/>
</dbReference>
<feature type="non-terminal residue" evidence="1">
    <location>
        <position position="1"/>
    </location>
</feature>
<dbReference type="PANTHER" id="PTHR33254">
    <property type="entry name" value="4-HYDROXY-4-METHYL-2-OXOGLUTARATE ALDOLASE 3-RELATED"/>
    <property type="match status" value="1"/>
</dbReference>
<dbReference type="Gene3D" id="3.50.30.40">
    <property type="entry name" value="Ribonuclease E inhibitor RraA/RraA-like"/>
    <property type="match status" value="1"/>
</dbReference>
<protein>
    <recommendedName>
        <fullName evidence="2">RraA family protein</fullName>
    </recommendedName>
</protein>
<dbReference type="CDD" id="cd16841">
    <property type="entry name" value="RraA_family"/>
    <property type="match status" value="1"/>
</dbReference>
<organism evidence="1">
    <name type="scientific">marine sediment metagenome</name>
    <dbReference type="NCBI Taxonomy" id="412755"/>
    <lineage>
        <taxon>unclassified sequences</taxon>
        <taxon>metagenomes</taxon>
        <taxon>ecological metagenomes</taxon>
    </lineage>
</organism>
<proteinExistence type="predicted"/>
<evidence type="ECO:0000313" key="1">
    <source>
        <dbReference type="EMBL" id="GAH06297.1"/>
    </source>
</evidence>
<dbReference type="Pfam" id="PF03737">
    <property type="entry name" value="RraA-like"/>
    <property type="match status" value="1"/>
</dbReference>
<gene>
    <name evidence="1" type="ORF">S01H4_60806</name>
</gene>
<accession>X1CF61</accession>
<comment type="caution">
    <text evidence="1">The sequence shown here is derived from an EMBL/GenBank/DDBJ whole genome shotgun (WGS) entry which is preliminary data.</text>
</comment>
<name>X1CF61_9ZZZZ</name>
<dbReference type="AlphaFoldDB" id="X1CF61"/>
<reference evidence="1" key="1">
    <citation type="journal article" date="2014" name="Front. Microbiol.">
        <title>High frequency of phylogenetically diverse reductive dehalogenase-homologous genes in deep subseafloor sedimentary metagenomes.</title>
        <authorList>
            <person name="Kawai M."/>
            <person name="Futagami T."/>
            <person name="Toyoda A."/>
            <person name="Takaki Y."/>
            <person name="Nishi S."/>
            <person name="Hori S."/>
            <person name="Arai W."/>
            <person name="Tsubouchi T."/>
            <person name="Morono Y."/>
            <person name="Uchiyama I."/>
            <person name="Ito T."/>
            <person name="Fujiyama A."/>
            <person name="Inagaki F."/>
            <person name="Takami H."/>
        </authorList>
    </citation>
    <scope>NUCLEOTIDE SEQUENCE</scope>
    <source>
        <strain evidence="1">Expedition CK06-06</strain>
    </source>
</reference>
<sequence>VGFAGTMKMIVSDDPFDRNIIAHMVKFIKQVPKFPIMCIDMSDQMIAAGLGQSTSRILQGLGFRGGLVDGPVRDMAQVIALKFPMFARGIICSSIRSRMVIDMDSVMTPITCGKRVINPGDLVFGDINGVVIVNSNDIESVLEKAKEMISTDKWWFEQLEKGRDPADIEKEKPLP</sequence>
<dbReference type="SUPFAM" id="SSF89562">
    <property type="entry name" value="RraA-like"/>
    <property type="match status" value="1"/>
</dbReference>
<dbReference type="PANTHER" id="PTHR33254:SF4">
    <property type="entry name" value="4-HYDROXY-4-METHYL-2-OXOGLUTARATE ALDOLASE 3-RELATED"/>
    <property type="match status" value="1"/>
</dbReference>
<dbReference type="InterPro" id="IPR005493">
    <property type="entry name" value="RraA/RraA-like"/>
</dbReference>
<evidence type="ECO:0008006" key="2">
    <source>
        <dbReference type="Google" id="ProtNLM"/>
    </source>
</evidence>